<sequence>MILTEICFLTRTRQLHQLVCKHVRSNSHNATAASTKVLSAADFPLLLAKEQRERCMEKLRKLPAFPRPKSLTPNRHEKNSASVLIALCLERDTNEISLLYTRRSRHLRRHSLQISFPGGKRDESDTSFVDCALRETEEEIGLPRGRIQIWGEANPIDLPRTATIVPVVGVVPDFHVSQLKLNWDEVEEAFSIPLNSLLSPSAARHTQFRTGYSGPVFVVDQHRIWGITGYLTYMFLRCLLPSSMLPNTLKTNIKFIRPYKVPPKLPHHHVEAKVE</sequence>
<dbReference type="Proteomes" id="UP000008792">
    <property type="component" value="Unassembled WGS sequence"/>
</dbReference>
<evidence type="ECO:0000256" key="3">
    <source>
        <dbReference type="ARBA" id="ARBA00022723"/>
    </source>
</evidence>
<evidence type="ECO:0000256" key="4">
    <source>
        <dbReference type="ARBA" id="ARBA00022801"/>
    </source>
</evidence>
<dbReference type="InterPro" id="IPR000086">
    <property type="entry name" value="NUDIX_hydrolase_dom"/>
</dbReference>
<accession>B4MG89</accession>
<dbReference type="eggNOG" id="KOG3069">
    <property type="taxonomic scope" value="Eukaryota"/>
</dbReference>
<dbReference type="CDD" id="cd03426">
    <property type="entry name" value="NUDIX_CoAse_Nudt7"/>
    <property type="match status" value="1"/>
</dbReference>
<dbReference type="OMA" id="HYRIWGI"/>
<proteinExistence type="predicted"/>
<dbReference type="PANTHER" id="PTHR12992:SF11">
    <property type="entry name" value="MITOCHONDRIAL COENZYME A DIPHOSPHATASE NUDT8"/>
    <property type="match status" value="1"/>
</dbReference>
<keyword evidence="3" id="KW-0479">Metal-binding</keyword>
<keyword evidence="4 8" id="KW-0378">Hydrolase</keyword>
<dbReference type="STRING" id="7244.B4MG89"/>
<evidence type="ECO:0000256" key="5">
    <source>
        <dbReference type="ARBA" id="ARBA00022842"/>
    </source>
</evidence>
<dbReference type="OrthoDB" id="206213at2759"/>
<dbReference type="GO" id="GO:0046872">
    <property type="term" value="F:metal ion binding"/>
    <property type="evidence" value="ECO:0007669"/>
    <property type="project" value="UniProtKB-KW"/>
</dbReference>
<evidence type="ECO:0000256" key="2">
    <source>
        <dbReference type="ARBA" id="ARBA00001946"/>
    </source>
</evidence>
<dbReference type="AlphaFoldDB" id="B4MG89"/>
<dbReference type="EMBL" id="CH940672">
    <property type="protein sequence ID" value="EDW57412.1"/>
    <property type="molecule type" value="Genomic_DNA"/>
</dbReference>
<dbReference type="PANTHER" id="PTHR12992">
    <property type="entry name" value="NUDIX HYDROLASE"/>
    <property type="match status" value="1"/>
</dbReference>
<evidence type="ECO:0000313" key="8">
    <source>
        <dbReference type="EMBL" id="EDW57412.1"/>
    </source>
</evidence>
<evidence type="ECO:0000259" key="7">
    <source>
        <dbReference type="PROSITE" id="PS51462"/>
    </source>
</evidence>
<dbReference type="PhylomeDB" id="B4MG89"/>
<comment type="cofactor">
    <cofactor evidence="2">
        <name>Mg(2+)</name>
        <dbReference type="ChEBI" id="CHEBI:18420"/>
    </cofactor>
</comment>
<evidence type="ECO:0000256" key="6">
    <source>
        <dbReference type="ARBA" id="ARBA00023211"/>
    </source>
</evidence>
<feature type="domain" description="Nudix hydrolase" evidence="7">
    <location>
        <begin position="78"/>
        <end position="219"/>
    </location>
</feature>
<keyword evidence="5" id="KW-0460">Magnesium</keyword>
<dbReference type="HOGENOM" id="CLU_040940_4_1_1"/>
<organism evidence="8 9">
    <name type="scientific">Drosophila virilis</name>
    <name type="common">Fruit fly</name>
    <dbReference type="NCBI Taxonomy" id="7244"/>
    <lineage>
        <taxon>Eukaryota</taxon>
        <taxon>Metazoa</taxon>
        <taxon>Ecdysozoa</taxon>
        <taxon>Arthropoda</taxon>
        <taxon>Hexapoda</taxon>
        <taxon>Insecta</taxon>
        <taxon>Pterygota</taxon>
        <taxon>Neoptera</taxon>
        <taxon>Endopterygota</taxon>
        <taxon>Diptera</taxon>
        <taxon>Brachycera</taxon>
        <taxon>Muscomorpha</taxon>
        <taxon>Ephydroidea</taxon>
        <taxon>Drosophilidae</taxon>
        <taxon>Drosophila</taxon>
    </lineage>
</organism>
<dbReference type="Pfam" id="PF00293">
    <property type="entry name" value="NUDIX"/>
    <property type="match status" value="1"/>
</dbReference>
<protein>
    <recommendedName>
        <fullName evidence="7">Nudix hydrolase domain-containing protein</fullName>
    </recommendedName>
</protein>
<dbReference type="InterPro" id="IPR045121">
    <property type="entry name" value="CoAse"/>
</dbReference>
<name>B4MG89_DROVI</name>
<dbReference type="SMR" id="B4MG89"/>
<reference evidence="8 9" key="1">
    <citation type="journal article" date="2007" name="Nature">
        <title>Evolution of genes and genomes on the Drosophila phylogeny.</title>
        <authorList>
            <consortium name="Drosophila 12 Genomes Consortium"/>
            <person name="Clark A.G."/>
            <person name="Eisen M.B."/>
            <person name="Smith D.R."/>
            <person name="Bergman C.M."/>
            <person name="Oliver B."/>
            <person name="Markow T.A."/>
            <person name="Kaufman T.C."/>
            <person name="Kellis M."/>
            <person name="Gelbart W."/>
            <person name="Iyer V.N."/>
            <person name="Pollard D.A."/>
            <person name="Sackton T.B."/>
            <person name="Larracuente A.M."/>
            <person name="Singh N.D."/>
            <person name="Abad J.P."/>
            <person name="Abt D.N."/>
            <person name="Adryan B."/>
            <person name="Aguade M."/>
            <person name="Akashi H."/>
            <person name="Anderson W.W."/>
            <person name="Aquadro C.F."/>
            <person name="Ardell D.H."/>
            <person name="Arguello R."/>
            <person name="Artieri C.G."/>
            <person name="Barbash D.A."/>
            <person name="Barker D."/>
            <person name="Barsanti P."/>
            <person name="Batterham P."/>
            <person name="Batzoglou S."/>
            <person name="Begun D."/>
            <person name="Bhutkar A."/>
            <person name="Blanco E."/>
            <person name="Bosak S.A."/>
            <person name="Bradley R.K."/>
            <person name="Brand A.D."/>
            <person name="Brent M.R."/>
            <person name="Brooks A.N."/>
            <person name="Brown R.H."/>
            <person name="Butlin R.K."/>
            <person name="Caggese C."/>
            <person name="Calvi B.R."/>
            <person name="Bernardo de Carvalho A."/>
            <person name="Caspi A."/>
            <person name="Castrezana S."/>
            <person name="Celniker S.E."/>
            <person name="Chang J.L."/>
            <person name="Chapple C."/>
            <person name="Chatterji S."/>
            <person name="Chinwalla A."/>
            <person name="Civetta A."/>
            <person name="Clifton S.W."/>
            <person name="Comeron J.M."/>
            <person name="Costello J.C."/>
            <person name="Coyne J.A."/>
            <person name="Daub J."/>
            <person name="David R.G."/>
            <person name="Delcher A.L."/>
            <person name="Delehaunty K."/>
            <person name="Do C.B."/>
            <person name="Ebling H."/>
            <person name="Edwards K."/>
            <person name="Eickbush T."/>
            <person name="Evans J.D."/>
            <person name="Filipski A."/>
            <person name="Findeiss S."/>
            <person name="Freyhult E."/>
            <person name="Fulton L."/>
            <person name="Fulton R."/>
            <person name="Garcia A.C."/>
            <person name="Gardiner A."/>
            <person name="Garfield D.A."/>
            <person name="Garvin B.E."/>
            <person name="Gibson G."/>
            <person name="Gilbert D."/>
            <person name="Gnerre S."/>
            <person name="Godfrey J."/>
            <person name="Good R."/>
            <person name="Gotea V."/>
            <person name="Gravely B."/>
            <person name="Greenberg A.J."/>
            <person name="Griffiths-Jones S."/>
            <person name="Gross S."/>
            <person name="Guigo R."/>
            <person name="Gustafson E.A."/>
            <person name="Haerty W."/>
            <person name="Hahn M.W."/>
            <person name="Halligan D.L."/>
            <person name="Halpern A.L."/>
            <person name="Halter G.M."/>
            <person name="Han M.V."/>
            <person name="Heger A."/>
            <person name="Hillier L."/>
            <person name="Hinrichs A.S."/>
            <person name="Holmes I."/>
            <person name="Hoskins R.A."/>
            <person name="Hubisz M.J."/>
            <person name="Hultmark D."/>
            <person name="Huntley M.A."/>
            <person name="Jaffe D.B."/>
            <person name="Jagadeeshan S."/>
            <person name="Jeck W.R."/>
            <person name="Johnson J."/>
            <person name="Jones C.D."/>
            <person name="Jordan W.C."/>
            <person name="Karpen G.H."/>
            <person name="Kataoka E."/>
            <person name="Keightley P.D."/>
            <person name="Kheradpour P."/>
            <person name="Kirkness E.F."/>
            <person name="Koerich L.B."/>
            <person name="Kristiansen K."/>
            <person name="Kudrna D."/>
            <person name="Kulathinal R.J."/>
            <person name="Kumar S."/>
            <person name="Kwok R."/>
            <person name="Lander E."/>
            <person name="Langley C.H."/>
            <person name="Lapoint R."/>
            <person name="Lazzaro B.P."/>
            <person name="Lee S.J."/>
            <person name="Levesque L."/>
            <person name="Li R."/>
            <person name="Lin C.F."/>
            <person name="Lin M.F."/>
            <person name="Lindblad-Toh K."/>
            <person name="Llopart A."/>
            <person name="Long M."/>
            <person name="Low L."/>
            <person name="Lozovsky E."/>
            <person name="Lu J."/>
            <person name="Luo M."/>
            <person name="Machado C.A."/>
            <person name="Makalowski W."/>
            <person name="Marzo M."/>
            <person name="Matsuda M."/>
            <person name="Matzkin L."/>
            <person name="McAllister B."/>
            <person name="McBride C.S."/>
            <person name="McKernan B."/>
            <person name="McKernan K."/>
            <person name="Mendez-Lago M."/>
            <person name="Minx P."/>
            <person name="Mollenhauer M.U."/>
            <person name="Montooth K."/>
            <person name="Mount S.M."/>
            <person name="Mu X."/>
            <person name="Myers E."/>
            <person name="Negre B."/>
            <person name="Newfeld S."/>
            <person name="Nielsen R."/>
            <person name="Noor M.A."/>
            <person name="O'Grady P."/>
            <person name="Pachter L."/>
            <person name="Papaceit M."/>
            <person name="Parisi M.J."/>
            <person name="Parisi M."/>
            <person name="Parts L."/>
            <person name="Pedersen J.S."/>
            <person name="Pesole G."/>
            <person name="Phillippy A.M."/>
            <person name="Ponting C.P."/>
            <person name="Pop M."/>
            <person name="Porcelli D."/>
            <person name="Powell J.R."/>
            <person name="Prohaska S."/>
            <person name="Pruitt K."/>
            <person name="Puig M."/>
            <person name="Quesneville H."/>
            <person name="Ram K.R."/>
            <person name="Rand D."/>
            <person name="Rasmussen M.D."/>
            <person name="Reed L.K."/>
            <person name="Reenan R."/>
            <person name="Reily A."/>
            <person name="Remington K.A."/>
            <person name="Rieger T.T."/>
            <person name="Ritchie M.G."/>
            <person name="Robin C."/>
            <person name="Rogers Y.H."/>
            <person name="Rohde C."/>
            <person name="Rozas J."/>
            <person name="Rubenfield M.J."/>
            <person name="Ruiz A."/>
            <person name="Russo S."/>
            <person name="Salzberg S.L."/>
            <person name="Sanchez-Gracia A."/>
            <person name="Saranga D.J."/>
            <person name="Sato H."/>
            <person name="Schaeffer S.W."/>
            <person name="Schatz M.C."/>
            <person name="Schlenke T."/>
            <person name="Schwartz R."/>
            <person name="Segarra C."/>
            <person name="Singh R.S."/>
            <person name="Sirot L."/>
            <person name="Sirota M."/>
            <person name="Sisneros N.B."/>
            <person name="Smith C.D."/>
            <person name="Smith T.F."/>
            <person name="Spieth J."/>
            <person name="Stage D.E."/>
            <person name="Stark A."/>
            <person name="Stephan W."/>
            <person name="Strausberg R.L."/>
            <person name="Strempel S."/>
            <person name="Sturgill D."/>
            <person name="Sutton G."/>
            <person name="Sutton G.G."/>
            <person name="Tao W."/>
            <person name="Teichmann S."/>
            <person name="Tobari Y.N."/>
            <person name="Tomimura Y."/>
            <person name="Tsolas J.M."/>
            <person name="Valente V.L."/>
            <person name="Venter E."/>
            <person name="Venter J.C."/>
            <person name="Vicario S."/>
            <person name="Vieira F.G."/>
            <person name="Vilella A.J."/>
            <person name="Villasante A."/>
            <person name="Walenz B."/>
            <person name="Wang J."/>
            <person name="Wasserman M."/>
            <person name="Watts T."/>
            <person name="Wilson D."/>
            <person name="Wilson R.K."/>
            <person name="Wing R.A."/>
            <person name="Wolfner M.F."/>
            <person name="Wong A."/>
            <person name="Wong G.K."/>
            <person name="Wu C.I."/>
            <person name="Wu G."/>
            <person name="Yamamoto D."/>
            <person name="Yang H.P."/>
            <person name="Yang S.P."/>
            <person name="Yorke J.A."/>
            <person name="Yoshida K."/>
            <person name="Zdobnov E."/>
            <person name="Zhang P."/>
            <person name="Zhang Y."/>
            <person name="Zimin A.V."/>
            <person name="Baldwin J."/>
            <person name="Abdouelleil A."/>
            <person name="Abdulkadir J."/>
            <person name="Abebe A."/>
            <person name="Abera B."/>
            <person name="Abreu J."/>
            <person name="Acer S.C."/>
            <person name="Aftuck L."/>
            <person name="Alexander A."/>
            <person name="An P."/>
            <person name="Anderson E."/>
            <person name="Anderson S."/>
            <person name="Arachi H."/>
            <person name="Azer M."/>
            <person name="Bachantsang P."/>
            <person name="Barry A."/>
            <person name="Bayul T."/>
            <person name="Berlin A."/>
            <person name="Bessette D."/>
            <person name="Bloom T."/>
            <person name="Blye J."/>
            <person name="Boguslavskiy L."/>
            <person name="Bonnet C."/>
            <person name="Boukhgalter B."/>
            <person name="Bourzgui I."/>
            <person name="Brown A."/>
            <person name="Cahill P."/>
            <person name="Channer S."/>
            <person name="Cheshatsang Y."/>
            <person name="Chuda L."/>
            <person name="Citroen M."/>
            <person name="Collymore A."/>
            <person name="Cooke P."/>
            <person name="Costello M."/>
            <person name="D'Aco K."/>
            <person name="Daza R."/>
            <person name="De Haan G."/>
            <person name="DeGray S."/>
            <person name="DeMaso C."/>
            <person name="Dhargay N."/>
            <person name="Dooley K."/>
            <person name="Dooley E."/>
            <person name="Doricent M."/>
            <person name="Dorje P."/>
            <person name="Dorjee K."/>
            <person name="Dupes A."/>
            <person name="Elong R."/>
            <person name="Falk J."/>
            <person name="Farina A."/>
            <person name="Faro S."/>
            <person name="Ferguson D."/>
            <person name="Fisher S."/>
            <person name="Foley C.D."/>
            <person name="Franke A."/>
            <person name="Friedrich D."/>
            <person name="Gadbois L."/>
            <person name="Gearin G."/>
            <person name="Gearin C.R."/>
            <person name="Giannoukos G."/>
            <person name="Goode T."/>
            <person name="Graham J."/>
            <person name="Grandbois E."/>
            <person name="Grewal S."/>
            <person name="Gyaltsen K."/>
            <person name="Hafez N."/>
            <person name="Hagos B."/>
            <person name="Hall J."/>
            <person name="Henson C."/>
            <person name="Hollinger A."/>
            <person name="Honan T."/>
            <person name="Huard M.D."/>
            <person name="Hughes L."/>
            <person name="Hurhula B."/>
            <person name="Husby M.E."/>
            <person name="Kamat A."/>
            <person name="Kanga B."/>
            <person name="Kashin S."/>
            <person name="Khazanovich D."/>
            <person name="Kisner P."/>
            <person name="Lance K."/>
            <person name="Lara M."/>
            <person name="Lee W."/>
            <person name="Lennon N."/>
            <person name="Letendre F."/>
            <person name="LeVine R."/>
            <person name="Lipovsky A."/>
            <person name="Liu X."/>
            <person name="Liu J."/>
            <person name="Liu S."/>
            <person name="Lokyitsang T."/>
            <person name="Lokyitsang Y."/>
            <person name="Lubonja R."/>
            <person name="Lui A."/>
            <person name="MacDonald P."/>
            <person name="Magnisalis V."/>
            <person name="Maru K."/>
            <person name="Matthews C."/>
            <person name="McCusker W."/>
            <person name="McDonough S."/>
            <person name="Mehta T."/>
            <person name="Meldrim J."/>
            <person name="Meneus L."/>
            <person name="Mihai O."/>
            <person name="Mihalev A."/>
            <person name="Mihova T."/>
            <person name="Mittelman R."/>
            <person name="Mlenga V."/>
            <person name="Montmayeur A."/>
            <person name="Mulrain L."/>
            <person name="Navidi A."/>
            <person name="Naylor J."/>
            <person name="Negash T."/>
            <person name="Nguyen T."/>
            <person name="Nguyen N."/>
            <person name="Nicol R."/>
            <person name="Norbu C."/>
            <person name="Norbu N."/>
            <person name="Novod N."/>
            <person name="O'Neill B."/>
            <person name="Osman S."/>
            <person name="Markiewicz E."/>
            <person name="Oyono O.L."/>
            <person name="Patti C."/>
            <person name="Phunkhang P."/>
            <person name="Pierre F."/>
            <person name="Priest M."/>
            <person name="Raghuraman S."/>
            <person name="Rege F."/>
            <person name="Reyes R."/>
            <person name="Rise C."/>
            <person name="Rogov P."/>
            <person name="Ross K."/>
            <person name="Ryan E."/>
            <person name="Settipalli S."/>
            <person name="Shea T."/>
            <person name="Sherpa N."/>
            <person name="Shi L."/>
            <person name="Shih D."/>
            <person name="Sparrow T."/>
            <person name="Spaulding J."/>
            <person name="Stalker J."/>
            <person name="Stange-Thomann N."/>
            <person name="Stavropoulos S."/>
            <person name="Stone C."/>
            <person name="Strader C."/>
            <person name="Tesfaye S."/>
            <person name="Thomson T."/>
            <person name="Thoulutsang Y."/>
            <person name="Thoulutsang D."/>
            <person name="Topham K."/>
            <person name="Topping I."/>
            <person name="Tsamla T."/>
            <person name="Vassiliev H."/>
            <person name="Vo A."/>
            <person name="Wangchuk T."/>
            <person name="Wangdi T."/>
            <person name="Weiand M."/>
            <person name="Wilkinson J."/>
            <person name="Wilson A."/>
            <person name="Yadav S."/>
            <person name="Young G."/>
            <person name="Yu Q."/>
            <person name="Zembek L."/>
            <person name="Zhong D."/>
            <person name="Zimmer A."/>
            <person name="Zwirko Z."/>
            <person name="Jaffe D.B."/>
            <person name="Alvarez P."/>
            <person name="Brockman W."/>
            <person name="Butler J."/>
            <person name="Chin C."/>
            <person name="Gnerre S."/>
            <person name="Grabherr M."/>
            <person name="Kleber M."/>
            <person name="Mauceli E."/>
            <person name="MacCallum I."/>
        </authorList>
    </citation>
    <scope>NUCLEOTIDE SEQUENCE [LARGE SCALE GENOMIC DNA]</scope>
    <source>
        <strain evidence="9">Tucson 15010-1051.87</strain>
    </source>
</reference>
<comment type="cofactor">
    <cofactor evidence="1">
        <name>Mn(2+)</name>
        <dbReference type="ChEBI" id="CHEBI:29035"/>
    </cofactor>
</comment>
<dbReference type="InParanoid" id="B4MG89"/>
<dbReference type="GO" id="GO:0010945">
    <property type="term" value="F:coenzyme A diphosphatase activity"/>
    <property type="evidence" value="ECO:0007669"/>
    <property type="project" value="InterPro"/>
</dbReference>
<dbReference type="SUPFAM" id="SSF55811">
    <property type="entry name" value="Nudix"/>
    <property type="match status" value="1"/>
</dbReference>
<keyword evidence="6" id="KW-0464">Manganese</keyword>
<dbReference type="Gene3D" id="3.90.79.10">
    <property type="entry name" value="Nucleoside Triphosphate Pyrophosphohydrolase"/>
    <property type="match status" value="1"/>
</dbReference>
<gene>
    <name evidence="8" type="primary">Dvir\GJ18543</name>
    <name evidence="8" type="ORF">Dvir_GJ18543</name>
</gene>
<dbReference type="KEGG" id="dvi:6636664"/>
<evidence type="ECO:0000256" key="1">
    <source>
        <dbReference type="ARBA" id="ARBA00001936"/>
    </source>
</evidence>
<keyword evidence="9" id="KW-1185">Reference proteome</keyword>
<dbReference type="InterPro" id="IPR015797">
    <property type="entry name" value="NUDIX_hydrolase-like_dom_sf"/>
</dbReference>
<dbReference type="FunCoup" id="B4MG89">
    <property type="interactions" value="182"/>
</dbReference>
<dbReference type="PROSITE" id="PS51462">
    <property type="entry name" value="NUDIX"/>
    <property type="match status" value="1"/>
</dbReference>
<evidence type="ECO:0000313" key="9">
    <source>
        <dbReference type="Proteomes" id="UP000008792"/>
    </source>
</evidence>